<evidence type="ECO:0000256" key="1">
    <source>
        <dbReference type="SAM" id="MobiDB-lite"/>
    </source>
</evidence>
<accession>A0A1L9T4V4</accession>
<dbReference type="Proteomes" id="UP000184356">
    <property type="component" value="Unassembled WGS sequence"/>
</dbReference>
<evidence type="ECO:0000313" key="3">
    <source>
        <dbReference type="Proteomes" id="UP000184356"/>
    </source>
</evidence>
<feature type="compositionally biased region" description="Low complexity" evidence="1">
    <location>
        <begin position="41"/>
        <end position="64"/>
    </location>
</feature>
<proteinExistence type="predicted"/>
<feature type="region of interest" description="Disordered" evidence="1">
    <location>
        <begin position="1"/>
        <end position="76"/>
    </location>
</feature>
<dbReference type="VEuPathDB" id="FungiDB:ASPSYDRAFT_464629"/>
<feature type="compositionally biased region" description="Pro residues" evidence="1">
    <location>
        <begin position="65"/>
        <end position="75"/>
    </location>
</feature>
<dbReference type="EMBL" id="KV878594">
    <property type="protein sequence ID" value="OJJ54401.1"/>
    <property type="molecule type" value="Genomic_DNA"/>
</dbReference>
<dbReference type="RefSeq" id="XP_040698207.1">
    <property type="nucleotide sequence ID" value="XM_040847233.1"/>
</dbReference>
<keyword evidence="3" id="KW-1185">Reference proteome</keyword>
<dbReference type="AlphaFoldDB" id="A0A1L9T4V4"/>
<organism evidence="2 3">
    <name type="scientific">Aspergillus sydowii CBS 593.65</name>
    <dbReference type="NCBI Taxonomy" id="1036612"/>
    <lineage>
        <taxon>Eukaryota</taxon>
        <taxon>Fungi</taxon>
        <taxon>Dikarya</taxon>
        <taxon>Ascomycota</taxon>
        <taxon>Pezizomycotina</taxon>
        <taxon>Eurotiomycetes</taxon>
        <taxon>Eurotiomycetidae</taxon>
        <taxon>Eurotiales</taxon>
        <taxon>Aspergillaceae</taxon>
        <taxon>Aspergillus</taxon>
        <taxon>Aspergillus subgen. Nidulantes</taxon>
    </lineage>
</organism>
<reference evidence="3" key="1">
    <citation type="journal article" date="2017" name="Genome Biol.">
        <title>Comparative genomics reveals high biological diversity and specific adaptations in the industrially and medically important fungal genus Aspergillus.</title>
        <authorList>
            <person name="de Vries R.P."/>
            <person name="Riley R."/>
            <person name="Wiebenga A."/>
            <person name="Aguilar-Osorio G."/>
            <person name="Amillis S."/>
            <person name="Uchima C.A."/>
            <person name="Anderluh G."/>
            <person name="Asadollahi M."/>
            <person name="Askin M."/>
            <person name="Barry K."/>
            <person name="Battaglia E."/>
            <person name="Bayram O."/>
            <person name="Benocci T."/>
            <person name="Braus-Stromeyer S.A."/>
            <person name="Caldana C."/>
            <person name="Canovas D."/>
            <person name="Cerqueira G.C."/>
            <person name="Chen F."/>
            <person name="Chen W."/>
            <person name="Choi C."/>
            <person name="Clum A."/>
            <person name="Dos Santos R.A."/>
            <person name="Damasio A.R."/>
            <person name="Diallinas G."/>
            <person name="Emri T."/>
            <person name="Fekete E."/>
            <person name="Flipphi M."/>
            <person name="Freyberg S."/>
            <person name="Gallo A."/>
            <person name="Gournas C."/>
            <person name="Habgood R."/>
            <person name="Hainaut M."/>
            <person name="Harispe M.L."/>
            <person name="Henrissat B."/>
            <person name="Hilden K.S."/>
            <person name="Hope R."/>
            <person name="Hossain A."/>
            <person name="Karabika E."/>
            <person name="Karaffa L."/>
            <person name="Karanyi Z."/>
            <person name="Krasevec N."/>
            <person name="Kuo A."/>
            <person name="Kusch H."/>
            <person name="LaButti K."/>
            <person name="Lagendijk E.L."/>
            <person name="Lapidus A."/>
            <person name="Levasseur A."/>
            <person name="Lindquist E."/>
            <person name="Lipzen A."/>
            <person name="Logrieco A.F."/>
            <person name="MacCabe A."/>
            <person name="Maekelae M.R."/>
            <person name="Malavazi I."/>
            <person name="Melin P."/>
            <person name="Meyer V."/>
            <person name="Mielnichuk N."/>
            <person name="Miskei M."/>
            <person name="Molnar A.P."/>
            <person name="Mule G."/>
            <person name="Ngan C.Y."/>
            <person name="Orejas M."/>
            <person name="Orosz E."/>
            <person name="Ouedraogo J.P."/>
            <person name="Overkamp K.M."/>
            <person name="Park H.-S."/>
            <person name="Perrone G."/>
            <person name="Piumi F."/>
            <person name="Punt P.J."/>
            <person name="Ram A.F."/>
            <person name="Ramon A."/>
            <person name="Rauscher S."/>
            <person name="Record E."/>
            <person name="Riano-Pachon D.M."/>
            <person name="Robert V."/>
            <person name="Roehrig J."/>
            <person name="Ruller R."/>
            <person name="Salamov A."/>
            <person name="Salih N.S."/>
            <person name="Samson R.A."/>
            <person name="Sandor E."/>
            <person name="Sanguinetti M."/>
            <person name="Schuetze T."/>
            <person name="Sepcic K."/>
            <person name="Shelest E."/>
            <person name="Sherlock G."/>
            <person name="Sophianopoulou V."/>
            <person name="Squina F.M."/>
            <person name="Sun H."/>
            <person name="Susca A."/>
            <person name="Todd R.B."/>
            <person name="Tsang A."/>
            <person name="Unkles S.E."/>
            <person name="van de Wiele N."/>
            <person name="van Rossen-Uffink D."/>
            <person name="Oliveira J.V."/>
            <person name="Vesth T.C."/>
            <person name="Visser J."/>
            <person name="Yu J.-H."/>
            <person name="Zhou M."/>
            <person name="Andersen M.R."/>
            <person name="Archer D.B."/>
            <person name="Baker S.E."/>
            <person name="Benoit I."/>
            <person name="Brakhage A.A."/>
            <person name="Braus G.H."/>
            <person name="Fischer R."/>
            <person name="Frisvad J.C."/>
            <person name="Goldman G.H."/>
            <person name="Houbraken J."/>
            <person name="Oakley B."/>
            <person name="Pocsi I."/>
            <person name="Scazzocchio C."/>
            <person name="Seiboth B."/>
            <person name="vanKuyk P.A."/>
            <person name="Wortman J."/>
            <person name="Dyer P.S."/>
            <person name="Grigoriev I.V."/>
        </authorList>
    </citation>
    <scope>NUCLEOTIDE SEQUENCE [LARGE SCALE GENOMIC DNA]</scope>
    <source>
        <strain evidence="3">CBS 593.65</strain>
    </source>
</reference>
<name>A0A1L9T4V4_9EURO</name>
<evidence type="ECO:0000313" key="2">
    <source>
        <dbReference type="EMBL" id="OJJ54401.1"/>
    </source>
</evidence>
<dbReference type="GeneID" id="63763306"/>
<sequence>MPRARKARGDTSSGGGAGTRTTNHCKSTNHRQQGDPRTLLSHPPSQISASSSSSASLASSASSPPTSPPATPVPEPLTLSVLQFNVGNSLDLALATLLRGQHILRHAVLAIQEPWVNPTTDSTHLPEEARRHFDLV</sequence>
<gene>
    <name evidence="2" type="ORF">ASPSYDRAFT_464629</name>
</gene>
<protein>
    <recommendedName>
        <fullName evidence="4">Endonuclease/exonuclease/phosphatase domain-containing protein</fullName>
    </recommendedName>
</protein>
<dbReference type="OrthoDB" id="4500858at2759"/>
<evidence type="ECO:0008006" key="4">
    <source>
        <dbReference type="Google" id="ProtNLM"/>
    </source>
</evidence>